<evidence type="ECO:0000259" key="1">
    <source>
        <dbReference type="Pfam" id="PF12969"/>
    </source>
</evidence>
<dbReference type="EMBL" id="UOEJ01000051">
    <property type="protein sequence ID" value="VAV93753.1"/>
    <property type="molecule type" value="Genomic_DNA"/>
</dbReference>
<sequence>MVNYRFLNIVILAAFQLIILSKVTYADVNIDPTVVGKSDIPVWVVPLEADKVLEKNLDGATSGILYNLSDNQVRWLPDGYEFYYRLSYQIIDRSGLEEASRITRAFDPSDTAINFNFIKVTRADKTQERLAGTEFTLLRQENGLDKGIVDGTLTVLVELDDIRVGDTIDYAVSGKVTSQLWPGHFFDEVTLGWSVPIGTSRYRLIWPKDRQLYIKRYNGVPEAEITEIGANQIYNWAINNPEPVQNEVGTPHWHVRFPRLSLSSMGDWQTVQKWAIPYYKSEDKLPKETAQQVKDIKRKWKKKEDRLTEALRLVQDNIRYVGIEIGLGSHIPRPPAEVVRSGYGDCKDKSLLLTIILRELGIRAWPALTDMDAGPGLPDSLPSTIAFDHMIVKARVGEKIYWLDATKSYQGGRGRNLAPLFYGYALPIDGKAAGLEEIALDAPQEPTIQVEETYRFSDSEDLFLTLATKVTYLSDEADTRRLSFSSQSLDQINRNYLDYYQGSLKGLESLKPVLIEDDIDTNRLVVTAEFKLGRSMAEENKVSDGFDLKAYAVKGLFHQPNNMERETPLSLPIYINRSHVFKVVAPGKRPKGMEDVIKETQSMRFERTSESKADTLIIRYSLTSNIRSTSPENYSAAVSFGKTVADGSSLTFTLNQVKKSLAATFKIDEEEFSNVEDRFIEVFNLIGAKNNIKTIQLLDVLEADHPNPSRLRGLIQIIRGEILSDMGRKSGARKAYAEGLALYPDNSESYFKLTDLYNQNEEYTKAARTLILLAENLPEKVKSLRLRWLGSLKRNLVKNEQGEVFDDLAIALSKAGYKGNKNSGADWVYQIAVKALIGKNETETAKSLSVNINDSALLLELLIDRRYEAIWPVVEERSGKNLRKAIEADLLRTQKEYEAAPDDYKLLLWYMQSLRAAGQSQEAIKVAKPMLDEWSKVVATGKDAFWVANAYAYTLIDVGQFDKAMELMRKINSLGPEDFPNIINMSINHAMMLMENGSFEKAVSAAEAIDLDYASTYGKMFVWSVKSCSLYQLGRNEDAEVIFGKMMEDPEENENAYLLAVLCKHDLDQAETLIIERLNDKDNRSETLSLFQRANSSGHIIPQFIEKLKVRMDEVLKREAVKSDFFSKGRSIYIDGPDVVWSYL</sequence>
<dbReference type="Gene3D" id="3.10.620.30">
    <property type="match status" value="1"/>
</dbReference>
<dbReference type="InterPro" id="IPR024618">
    <property type="entry name" value="DUF3857"/>
</dbReference>
<dbReference type="Gene3D" id="1.25.40.10">
    <property type="entry name" value="Tetratricopeptide repeat domain"/>
    <property type="match status" value="2"/>
</dbReference>
<gene>
    <name evidence="2" type="ORF">MNBD_ALPHA01-483</name>
</gene>
<dbReference type="InterPro" id="IPR011990">
    <property type="entry name" value="TPR-like_helical_dom_sf"/>
</dbReference>
<dbReference type="InterPro" id="IPR038765">
    <property type="entry name" value="Papain-like_cys_pep_sf"/>
</dbReference>
<dbReference type="AlphaFoldDB" id="A0A3B0SBQ9"/>
<protein>
    <recommendedName>
        <fullName evidence="1">DUF3857 domain-containing protein</fullName>
    </recommendedName>
</protein>
<dbReference type="SUPFAM" id="SSF54001">
    <property type="entry name" value="Cysteine proteinases"/>
    <property type="match status" value="1"/>
</dbReference>
<name>A0A3B0SBQ9_9ZZZZ</name>
<accession>A0A3B0SBQ9</accession>
<feature type="domain" description="DUF3857" evidence="1">
    <location>
        <begin position="80"/>
        <end position="244"/>
    </location>
</feature>
<reference evidence="2" key="1">
    <citation type="submission" date="2018-06" db="EMBL/GenBank/DDBJ databases">
        <authorList>
            <person name="Zhirakovskaya E."/>
        </authorList>
    </citation>
    <scope>NUCLEOTIDE SEQUENCE</scope>
</reference>
<proteinExistence type="predicted"/>
<dbReference type="Gene3D" id="2.60.40.3140">
    <property type="match status" value="1"/>
</dbReference>
<dbReference type="SUPFAM" id="SSF48452">
    <property type="entry name" value="TPR-like"/>
    <property type="match status" value="1"/>
</dbReference>
<dbReference type="Pfam" id="PF12969">
    <property type="entry name" value="DUF3857"/>
    <property type="match status" value="1"/>
</dbReference>
<organism evidence="2">
    <name type="scientific">hydrothermal vent metagenome</name>
    <dbReference type="NCBI Taxonomy" id="652676"/>
    <lineage>
        <taxon>unclassified sequences</taxon>
        <taxon>metagenomes</taxon>
        <taxon>ecological metagenomes</taxon>
    </lineage>
</organism>
<evidence type="ECO:0000313" key="2">
    <source>
        <dbReference type="EMBL" id="VAV93753.1"/>
    </source>
</evidence>